<protein>
    <submittedName>
        <fullName evidence="1">(rape) hypothetical protein</fullName>
    </submittedName>
</protein>
<organism evidence="1">
    <name type="scientific">Brassica napus</name>
    <name type="common">Rape</name>
    <dbReference type="NCBI Taxonomy" id="3708"/>
    <lineage>
        <taxon>Eukaryota</taxon>
        <taxon>Viridiplantae</taxon>
        <taxon>Streptophyta</taxon>
        <taxon>Embryophyta</taxon>
        <taxon>Tracheophyta</taxon>
        <taxon>Spermatophyta</taxon>
        <taxon>Magnoliopsida</taxon>
        <taxon>eudicotyledons</taxon>
        <taxon>Gunneridae</taxon>
        <taxon>Pentapetalae</taxon>
        <taxon>rosids</taxon>
        <taxon>malvids</taxon>
        <taxon>Brassicales</taxon>
        <taxon>Brassicaceae</taxon>
        <taxon>Brassiceae</taxon>
        <taxon>Brassica</taxon>
    </lineage>
</organism>
<name>A0A816YN01_BRANA</name>
<gene>
    <name evidence="1" type="ORF">DARMORV10_A07P14810.1</name>
</gene>
<dbReference type="Proteomes" id="UP001295469">
    <property type="component" value="Chromosome A07"/>
</dbReference>
<dbReference type="AlphaFoldDB" id="A0A816YN01"/>
<reference evidence="1" key="1">
    <citation type="submission" date="2021-01" db="EMBL/GenBank/DDBJ databases">
        <authorList>
            <consortium name="Genoscope - CEA"/>
            <person name="William W."/>
        </authorList>
    </citation>
    <scope>NUCLEOTIDE SEQUENCE</scope>
</reference>
<proteinExistence type="predicted"/>
<dbReference type="EMBL" id="HG994361">
    <property type="protein sequence ID" value="CAF2162282.1"/>
    <property type="molecule type" value="Genomic_DNA"/>
</dbReference>
<evidence type="ECO:0000313" key="1">
    <source>
        <dbReference type="EMBL" id="CAF2162282.1"/>
    </source>
</evidence>
<accession>A0A816YN01</accession>
<sequence length="74" mass="8151">MVVSWLLVPRYISSFDIIVGSWLLVSPFPAVLTMIEIGVSLDWNSIKEARDPLALPLSLEVNGFHGVIQPTSVD</sequence>